<feature type="binding site" evidence="4">
    <location>
        <position position="293"/>
    </location>
    <ligand>
        <name>Zn(2+)</name>
        <dbReference type="ChEBI" id="CHEBI:29105"/>
    </ligand>
</feature>
<dbReference type="EC" id="3.5.1.23" evidence="5"/>
<feature type="binding site" evidence="4">
    <location>
        <position position="590"/>
    </location>
    <ligand>
        <name>Zn(2+)</name>
        <dbReference type="ChEBI" id="CHEBI:29105"/>
    </ligand>
</feature>
<sequence>MKKFLHPQAALLGLSLLLGACGHSAPVEERAALTRSEQAQCLLKSGYLQVGAGLDATGRLEVDAPAAAAAQGVCAGNTAFAYGSGLYDITGVVANTSGMGWESPTQVFSGLHQRQYARAFAIASPCNGKRVMFVDSDTGMIFGAVRLKVLELIAADPALSPFYGPDNLMLSATHTHEGPAGYSHYLAFNLFHFGYDEDTFQAIAQGIYQAVRLAQANLAAHPQTGSIKLAVGELLNTNINRSLPAFQLNSQSEREQFRNARGEVIDTDKRMVQLSLVRDNGSAVGLINWFGVHPTIIGENLKLVSSDMKGYAGLGFEKLMRTDYAAPAGQDNFVAAFAQADEGDSSPNLFIRERPYPDPTRGGGKDEYESAAISGTKHIAKALELYDQGKALRGPVDYRLMFVKMDEVTVTDPVVLASLQHPAELDAPVKRTCSPVLGPSFAAGAEDGPGPATEGLSCASSPELLAAAMADFQTLLNFNPDNPTGHILPLQLVSQAALCDLSKLPPVAGVDFSCQAEKPIALPVGPPVSAEPVILPLQIFRLGNLALVGIPWEVTTMSARRIRAQLLALLAPVGVDTVVLAGLVNDYVHYLPTREEYASQQYEGASDIFGPWTLAAVQQELRKLAISLRDAVAAPSGPAYVDGVPLLIRPPYVPSDVAGLGKDFGALLTDVPASARQGETVSAEFQAGHPRNDLKIQSSYAYVEQLQADGSWKVVVSDRSPELWFVWKPTLPSPLPIDPAVIGSSTAQAVWHIPANQPAGTYRLRHDGAAQTLLLPRQAYSGVSSAFTLGAPASACP</sequence>
<feature type="active site" description="Nucleophile" evidence="3">
    <location>
        <position position="346"/>
    </location>
</feature>
<evidence type="ECO:0000313" key="10">
    <source>
        <dbReference type="EMBL" id="SEQ07318.1"/>
    </source>
</evidence>
<name>A0A1H9D3E5_9GAMM</name>
<evidence type="ECO:0000256" key="2">
    <source>
        <dbReference type="ARBA" id="ARBA00022801"/>
    </source>
</evidence>
<dbReference type="GO" id="GO:0046514">
    <property type="term" value="P:ceramide catabolic process"/>
    <property type="evidence" value="ECO:0007669"/>
    <property type="project" value="InterPro"/>
</dbReference>
<dbReference type="Gene3D" id="2.60.40.2300">
    <property type="entry name" value="Neutral/alkaline non-lysosomal ceramidase, C-terminal domain"/>
    <property type="match status" value="1"/>
</dbReference>
<feature type="binding site" evidence="4">
    <location>
        <position position="553"/>
    </location>
    <ligand>
        <name>Zn(2+)</name>
        <dbReference type="ChEBI" id="CHEBI:29105"/>
    </ligand>
</feature>
<keyword evidence="4" id="KW-0862">Zinc</keyword>
<dbReference type="InterPro" id="IPR006823">
    <property type="entry name" value="Ceramidase_alk"/>
</dbReference>
<dbReference type="Pfam" id="PF04734">
    <property type="entry name" value="Ceramidase_alk"/>
    <property type="match status" value="2"/>
</dbReference>
<dbReference type="InterPro" id="IPR038445">
    <property type="entry name" value="NCDase_C_sf"/>
</dbReference>
<dbReference type="GO" id="GO:0046872">
    <property type="term" value="F:metal ion binding"/>
    <property type="evidence" value="ECO:0007669"/>
    <property type="project" value="UniProtKB-KW"/>
</dbReference>
<evidence type="ECO:0000313" key="11">
    <source>
        <dbReference type="Proteomes" id="UP000199233"/>
    </source>
</evidence>
<dbReference type="PANTHER" id="PTHR12670">
    <property type="entry name" value="CERAMIDASE"/>
    <property type="match status" value="1"/>
</dbReference>
<feature type="domain" description="Neutral/alkaline non-lysosomal ceramidase C-terminal" evidence="9">
    <location>
        <begin position="651"/>
        <end position="789"/>
    </location>
</feature>
<dbReference type="Proteomes" id="UP000199233">
    <property type="component" value="Unassembled WGS sequence"/>
</dbReference>
<accession>A0A1H9D3E5</accession>
<dbReference type="PROSITE" id="PS51257">
    <property type="entry name" value="PROKAR_LIPOPROTEIN"/>
    <property type="match status" value="1"/>
</dbReference>
<evidence type="ECO:0000256" key="3">
    <source>
        <dbReference type="PIRSR" id="PIRSR606823-1"/>
    </source>
</evidence>
<comment type="similarity">
    <text evidence="1 5">Belongs to the neutral ceramidase family.</text>
</comment>
<keyword evidence="5" id="KW-0443">Lipid metabolism</keyword>
<evidence type="ECO:0000256" key="7">
    <source>
        <dbReference type="SAM" id="SignalP"/>
    </source>
</evidence>
<feature type="region of interest" description="Disordered" evidence="6">
    <location>
        <begin position="347"/>
        <end position="368"/>
    </location>
</feature>
<feature type="chain" id="PRO_5011715125" description="Neutral ceramidase" evidence="7">
    <location>
        <begin position="21"/>
        <end position="797"/>
    </location>
</feature>
<keyword evidence="2 5" id="KW-0378">Hydrolase</keyword>
<evidence type="ECO:0000259" key="8">
    <source>
        <dbReference type="Pfam" id="PF04734"/>
    </source>
</evidence>
<dbReference type="GO" id="GO:0042759">
    <property type="term" value="P:long-chain fatty acid biosynthetic process"/>
    <property type="evidence" value="ECO:0007669"/>
    <property type="project" value="TreeGrafter"/>
</dbReference>
<feature type="domain" description="Neutral/alkaline non-lysosomal ceramidase N-terminal" evidence="8">
    <location>
        <begin position="80"/>
        <end position="451"/>
    </location>
</feature>
<dbReference type="InterPro" id="IPR031331">
    <property type="entry name" value="NEUT/ALK_ceramidase_C"/>
</dbReference>
<dbReference type="PANTHER" id="PTHR12670:SF1">
    <property type="entry name" value="NEUTRAL CERAMIDASE"/>
    <property type="match status" value="1"/>
</dbReference>
<dbReference type="GO" id="GO:0016020">
    <property type="term" value="C:membrane"/>
    <property type="evidence" value="ECO:0007669"/>
    <property type="project" value="GOC"/>
</dbReference>
<dbReference type="Pfam" id="PF17048">
    <property type="entry name" value="Ceramidse_alk_C"/>
    <property type="match status" value="1"/>
</dbReference>
<reference evidence="10 11" key="1">
    <citation type="submission" date="2016-10" db="EMBL/GenBank/DDBJ databases">
        <authorList>
            <person name="de Groot N.N."/>
        </authorList>
    </citation>
    <scope>NUCLEOTIDE SEQUENCE [LARGE SCALE GENOMIC DNA]</scope>
    <source>
        <strain evidence="10 11">DSM 25927</strain>
    </source>
</reference>
<gene>
    <name evidence="10" type="ORF">SAMN04488038_103272</name>
</gene>
<dbReference type="OrthoDB" id="6899210at2"/>
<feature type="binding site" evidence="4">
    <location>
        <position position="174"/>
    </location>
    <ligand>
        <name>Zn(2+)</name>
        <dbReference type="ChEBI" id="CHEBI:29105"/>
    </ligand>
</feature>
<comment type="catalytic activity">
    <reaction evidence="5">
        <text>an N-acylsphing-4-enine + H2O = sphing-4-enine + a fatty acid</text>
        <dbReference type="Rhea" id="RHEA:20856"/>
        <dbReference type="ChEBI" id="CHEBI:15377"/>
        <dbReference type="ChEBI" id="CHEBI:28868"/>
        <dbReference type="ChEBI" id="CHEBI:52639"/>
        <dbReference type="ChEBI" id="CHEBI:57756"/>
        <dbReference type="EC" id="3.5.1.23"/>
    </reaction>
</comment>
<dbReference type="RefSeq" id="WP_093283116.1">
    <property type="nucleotide sequence ID" value="NZ_FOFS01000003.1"/>
</dbReference>
<dbReference type="InterPro" id="IPR031329">
    <property type="entry name" value="NEUT/ALK_ceramidase_N"/>
</dbReference>
<protein>
    <recommendedName>
        <fullName evidence="5">Neutral ceramidase</fullName>
        <ecNumber evidence="5">3.5.1.23</ecNumber>
    </recommendedName>
</protein>
<feature type="signal peptide" evidence="7">
    <location>
        <begin position="1"/>
        <end position="20"/>
    </location>
</feature>
<evidence type="ECO:0000256" key="1">
    <source>
        <dbReference type="ARBA" id="ARBA00009835"/>
    </source>
</evidence>
<feature type="domain" description="Neutral/alkaline non-lysosomal ceramidase N-terminal" evidence="8">
    <location>
        <begin position="511"/>
        <end position="619"/>
    </location>
</feature>
<dbReference type="GO" id="GO:0046512">
    <property type="term" value="P:sphingosine biosynthetic process"/>
    <property type="evidence" value="ECO:0007669"/>
    <property type="project" value="TreeGrafter"/>
</dbReference>
<dbReference type="GO" id="GO:0005576">
    <property type="term" value="C:extracellular region"/>
    <property type="evidence" value="ECO:0007669"/>
    <property type="project" value="TreeGrafter"/>
</dbReference>
<evidence type="ECO:0000256" key="6">
    <source>
        <dbReference type="SAM" id="MobiDB-lite"/>
    </source>
</evidence>
<proteinExistence type="inferred from homology"/>
<keyword evidence="7" id="KW-0732">Signal</keyword>
<organism evidence="10 11">
    <name type="scientific">Solimonas aquatica</name>
    <dbReference type="NCBI Taxonomy" id="489703"/>
    <lineage>
        <taxon>Bacteria</taxon>
        <taxon>Pseudomonadati</taxon>
        <taxon>Pseudomonadota</taxon>
        <taxon>Gammaproteobacteria</taxon>
        <taxon>Nevskiales</taxon>
        <taxon>Nevskiaceae</taxon>
        <taxon>Solimonas</taxon>
    </lineage>
</organism>
<dbReference type="AlphaFoldDB" id="A0A1H9D3E5"/>
<dbReference type="EMBL" id="FOFS01000003">
    <property type="protein sequence ID" value="SEQ07318.1"/>
    <property type="molecule type" value="Genomic_DNA"/>
</dbReference>
<keyword evidence="11" id="KW-1185">Reference proteome</keyword>
<evidence type="ECO:0000256" key="5">
    <source>
        <dbReference type="RuleBase" id="RU366019"/>
    </source>
</evidence>
<evidence type="ECO:0000256" key="4">
    <source>
        <dbReference type="PIRSR" id="PIRSR606823-2"/>
    </source>
</evidence>
<dbReference type="STRING" id="489703.SAMN04488038_103272"/>
<dbReference type="GO" id="GO:0017040">
    <property type="term" value="F:N-acylsphingosine amidohydrolase activity"/>
    <property type="evidence" value="ECO:0007669"/>
    <property type="project" value="UniProtKB-UniRule"/>
</dbReference>
<keyword evidence="5" id="KW-0746">Sphingolipid metabolism</keyword>
<comment type="cofactor">
    <cofactor evidence="4">
        <name>Zn(2+)</name>
        <dbReference type="ChEBI" id="CHEBI:29105"/>
    </cofactor>
    <text evidence="4">Binds 1 zinc ion per subunit.</text>
</comment>
<keyword evidence="4" id="KW-0479">Metal-binding</keyword>
<evidence type="ECO:0000259" key="9">
    <source>
        <dbReference type="Pfam" id="PF17048"/>
    </source>
</evidence>